<dbReference type="AlphaFoldDB" id="A0A1G4APU7"/>
<organism evidence="1 2">
    <name type="scientific">Colletotrichum orchidophilum</name>
    <dbReference type="NCBI Taxonomy" id="1209926"/>
    <lineage>
        <taxon>Eukaryota</taxon>
        <taxon>Fungi</taxon>
        <taxon>Dikarya</taxon>
        <taxon>Ascomycota</taxon>
        <taxon>Pezizomycotina</taxon>
        <taxon>Sordariomycetes</taxon>
        <taxon>Hypocreomycetidae</taxon>
        <taxon>Glomerellales</taxon>
        <taxon>Glomerellaceae</taxon>
        <taxon>Colletotrichum</taxon>
    </lineage>
</organism>
<gene>
    <name evidence="1" type="ORF">CORC01_13511</name>
</gene>
<comment type="caution">
    <text evidence="1">The sequence shown here is derived from an EMBL/GenBank/DDBJ whole genome shotgun (WGS) entry which is preliminary data.</text>
</comment>
<keyword evidence="2" id="KW-1185">Reference proteome</keyword>
<proteinExistence type="predicted"/>
<dbReference type="GeneID" id="34566638"/>
<reference evidence="1 2" key="1">
    <citation type="submission" date="2016-09" db="EMBL/GenBank/DDBJ databases">
        <authorList>
            <person name="Capua I."/>
            <person name="De Benedictis P."/>
            <person name="Joannis T."/>
            <person name="Lombin L.H."/>
            <person name="Cattoli G."/>
        </authorList>
    </citation>
    <scope>NUCLEOTIDE SEQUENCE [LARGE SCALE GENOMIC DNA]</scope>
    <source>
        <strain evidence="1 2">IMI 309357</strain>
    </source>
</reference>
<sequence length="71" mass="8341">MTGRRYNLWYYPRRNMVCRRLLPGLDGPGGRPCHERKLERNCRQNWPRCEPEAKNLITSGAGEEGYGLWTC</sequence>
<dbReference type="EMBL" id="MJBS01000196">
    <property type="protein sequence ID" value="OHE91200.1"/>
    <property type="molecule type" value="Genomic_DNA"/>
</dbReference>
<protein>
    <submittedName>
        <fullName evidence="1">Uncharacterized protein</fullName>
    </submittedName>
</protein>
<dbReference type="RefSeq" id="XP_022468373.1">
    <property type="nucleotide sequence ID" value="XM_022625128.1"/>
</dbReference>
<accession>A0A1G4APU7</accession>
<name>A0A1G4APU7_9PEZI</name>
<evidence type="ECO:0000313" key="1">
    <source>
        <dbReference type="EMBL" id="OHE91200.1"/>
    </source>
</evidence>
<evidence type="ECO:0000313" key="2">
    <source>
        <dbReference type="Proteomes" id="UP000176998"/>
    </source>
</evidence>
<dbReference type="Proteomes" id="UP000176998">
    <property type="component" value="Unassembled WGS sequence"/>
</dbReference>